<dbReference type="SMART" id="SM00530">
    <property type="entry name" value="HTH_XRE"/>
    <property type="match status" value="1"/>
</dbReference>
<keyword evidence="4" id="KW-1185">Reference proteome</keyword>
<dbReference type="GO" id="GO:0005829">
    <property type="term" value="C:cytosol"/>
    <property type="evidence" value="ECO:0007669"/>
    <property type="project" value="TreeGrafter"/>
</dbReference>
<evidence type="ECO:0000313" key="4">
    <source>
        <dbReference type="Proteomes" id="UP000503011"/>
    </source>
</evidence>
<organism evidence="3 4">
    <name type="scientific">Phytohabitans suffuscus</name>
    <dbReference type="NCBI Taxonomy" id="624315"/>
    <lineage>
        <taxon>Bacteria</taxon>
        <taxon>Bacillati</taxon>
        <taxon>Actinomycetota</taxon>
        <taxon>Actinomycetes</taxon>
        <taxon>Micromonosporales</taxon>
        <taxon>Micromonosporaceae</taxon>
    </lineage>
</organism>
<dbReference type="RefSeq" id="WP_173155151.1">
    <property type="nucleotide sequence ID" value="NZ_AP022871.1"/>
</dbReference>
<dbReference type="InterPro" id="IPR001387">
    <property type="entry name" value="Cro/C1-type_HTH"/>
</dbReference>
<dbReference type="InterPro" id="IPR050807">
    <property type="entry name" value="TransReg_Diox_bact_type"/>
</dbReference>
<evidence type="ECO:0000256" key="1">
    <source>
        <dbReference type="ARBA" id="ARBA00023125"/>
    </source>
</evidence>
<evidence type="ECO:0000259" key="2">
    <source>
        <dbReference type="PROSITE" id="PS50943"/>
    </source>
</evidence>
<dbReference type="GO" id="GO:0003677">
    <property type="term" value="F:DNA binding"/>
    <property type="evidence" value="ECO:0007669"/>
    <property type="project" value="UniProtKB-KW"/>
</dbReference>
<sequence length="123" mass="14108">MEREQQPLVGEYVRQRREEAGLSIRELARRADIDFTHLSRIEKGEKRPTAESLQKIRDALGIDSDELLAYAGIHPSLPEPRAYFRRKLGVDADEAEVLARLIEDYQAKKHKEGGGNHEETKQD</sequence>
<protein>
    <recommendedName>
        <fullName evidence="2">HTH cro/C1-type domain-containing protein</fullName>
    </recommendedName>
</protein>
<dbReference type="AlphaFoldDB" id="A0A6F8YDB9"/>
<feature type="domain" description="HTH cro/C1-type" evidence="2">
    <location>
        <begin position="13"/>
        <end position="67"/>
    </location>
</feature>
<dbReference type="PROSITE" id="PS50943">
    <property type="entry name" value="HTH_CROC1"/>
    <property type="match status" value="1"/>
</dbReference>
<dbReference type="Pfam" id="PF01381">
    <property type="entry name" value="HTH_3"/>
    <property type="match status" value="1"/>
</dbReference>
<evidence type="ECO:0000313" key="3">
    <source>
        <dbReference type="EMBL" id="BCB84115.1"/>
    </source>
</evidence>
<dbReference type="KEGG" id="psuu:Psuf_014280"/>
<dbReference type="PANTHER" id="PTHR46797">
    <property type="entry name" value="HTH-TYPE TRANSCRIPTIONAL REGULATOR"/>
    <property type="match status" value="1"/>
</dbReference>
<dbReference type="GO" id="GO:0003700">
    <property type="term" value="F:DNA-binding transcription factor activity"/>
    <property type="evidence" value="ECO:0007669"/>
    <property type="project" value="TreeGrafter"/>
</dbReference>
<proteinExistence type="predicted"/>
<reference evidence="3 4" key="1">
    <citation type="submission" date="2020-03" db="EMBL/GenBank/DDBJ databases">
        <title>Whole genome shotgun sequence of Phytohabitans suffuscus NBRC 105367.</title>
        <authorList>
            <person name="Komaki H."/>
            <person name="Tamura T."/>
        </authorList>
    </citation>
    <scope>NUCLEOTIDE SEQUENCE [LARGE SCALE GENOMIC DNA]</scope>
    <source>
        <strain evidence="3 4">NBRC 105367</strain>
    </source>
</reference>
<dbReference type="CDD" id="cd00093">
    <property type="entry name" value="HTH_XRE"/>
    <property type="match status" value="1"/>
</dbReference>
<dbReference type="Gene3D" id="1.10.260.40">
    <property type="entry name" value="lambda repressor-like DNA-binding domains"/>
    <property type="match status" value="1"/>
</dbReference>
<name>A0A6F8YDB9_9ACTN</name>
<dbReference type="Proteomes" id="UP000503011">
    <property type="component" value="Chromosome"/>
</dbReference>
<dbReference type="InterPro" id="IPR010982">
    <property type="entry name" value="Lambda_DNA-bd_dom_sf"/>
</dbReference>
<dbReference type="SUPFAM" id="SSF47413">
    <property type="entry name" value="lambda repressor-like DNA-binding domains"/>
    <property type="match status" value="1"/>
</dbReference>
<keyword evidence="1" id="KW-0238">DNA-binding</keyword>
<gene>
    <name evidence="3" type="ORF">Psuf_014280</name>
</gene>
<accession>A0A6F8YDB9</accession>
<dbReference type="EMBL" id="AP022871">
    <property type="protein sequence ID" value="BCB84115.1"/>
    <property type="molecule type" value="Genomic_DNA"/>
</dbReference>
<dbReference type="PANTHER" id="PTHR46797:SF1">
    <property type="entry name" value="METHYLPHOSPHONATE SYNTHASE"/>
    <property type="match status" value="1"/>
</dbReference>
<reference evidence="3 4" key="2">
    <citation type="submission" date="2020-03" db="EMBL/GenBank/DDBJ databases">
        <authorList>
            <person name="Ichikawa N."/>
            <person name="Kimura A."/>
            <person name="Kitahashi Y."/>
            <person name="Uohara A."/>
        </authorList>
    </citation>
    <scope>NUCLEOTIDE SEQUENCE [LARGE SCALE GENOMIC DNA]</scope>
    <source>
        <strain evidence="3 4">NBRC 105367</strain>
    </source>
</reference>